<dbReference type="EMBL" id="QVTD01000003">
    <property type="protein sequence ID" value="RFU65456.1"/>
    <property type="molecule type" value="Genomic_DNA"/>
</dbReference>
<dbReference type="RefSeq" id="WP_117321631.1">
    <property type="nucleotide sequence ID" value="NZ_QVTD01000003.1"/>
</dbReference>
<evidence type="ECO:0000313" key="1">
    <source>
        <dbReference type="EMBL" id="RFU65456.1"/>
    </source>
</evidence>
<proteinExistence type="predicted"/>
<organism evidence="1 2">
    <name type="scientific">Peribacillus glennii</name>
    <dbReference type="NCBI Taxonomy" id="2303991"/>
    <lineage>
        <taxon>Bacteria</taxon>
        <taxon>Bacillati</taxon>
        <taxon>Bacillota</taxon>
        <taxon>Bacilli</taxon>
        <taxon>Bacillales</taxon>
        <taxon>Bacillaceae</taxon>
        <taxon>Peribacillus</taxon>
    </lineage>
</organism>
<keyword evidence="2" id="KW-1185">Reference proteome</keyword>
<protein>
    <submittedName>
        <fullName evidence="1">Uncharacterized protein</fullName>
    </submittedName>
</protein>
<dbReference type="Proteomes" id="UP000262939">
    <property type="component" value="Unassembled WGS sequence"/>
</dbReference>
<gene>
    <name evidence="1" type="ORF">D0466_06090</name>
</gene>
<comment type="caution">
    <text evidence="1">The sequence shown here is derived from an EMBL/GenBank/DDBJ whole genome shotgun (WGS) entry which is preliminary data.</text>
</comment>
<sequence>MAYSAIRNHIPFKHPLMVPFVFFTVLLFYSGFCAKAADIKIVMYNGKKRGTATKLPSLAVLTIL</sequence>
<name>A0A372LIJ1_9BACI</name>
<evidence type="ECO:0000313" key="2">
    <source>
        <dbReference type="Proteomes" id="UP000262939"/>
    </source>
</evidence>
<accession>A0A372LIJ1</accession>
<reference evidence="1 2" key="1">
    <citation type="submission" date="2018-08" db="EMBL/GenBank/DDBJ databases">
        <title>Bacillus chawlae sp. nov., Bacillus glennii sp. nov., and Bacillus saganii sp. nov. Isolated from the Vehicle Assembly Building at Kennedy Space Center where the Viking Spacecraft were Assembled.</title>
        <authorList>
            <person name="Seuylemezian A."/>
            <person name="Vaishampayan P."/>
        </authorList>
    </citation>
    <scope>NUCLEOTIDE SEQUENCE [LARGE SCALE GENOMIC DNA]</scope>
    <source>
        <strain evidence="1 2">V44-8</strain>
    </source>
</reference>
<dbReference type="AlphaFoldDB" id="A0A372LIJ1"/>